<feature type="binding site" evidence="6">
    <location>
        <position position="181"/>
    </location>
    <ligand>
        <name>S-adenosyl-L-methionine</name>
        <dbReference type="ChEBI" id="CHEBI:59789"/>
    </ligand>
</feature>
<keyword evidence="4 5" id="KW-0411">Iron-sulfur</keyword>
<proteinExistence type="predicted"/>
<feature type="binding site" evidence="5">
    <location>
        <position position="70"/>
    </location>
    <ligand>
        <name>[4Fe-4S] cluster</name>
        <dbReference type="ChEBI" id="CHEBI:49883"/>
        <note>4Fe-4S-S-AdoMet</note>
    </ligand>
</feature>
<dbReference type="InterPro" id="IPR024021">
    <property type="entry name" value="FeFe-hyd_HydE_rSAM"/>
</dbReference>
<evidence type="ECO:0000313" key="9">
    <source>
        <dbReference type="Proteomes" id="UP000006556"/>
    </source>
</evidence>
<dbReference type="SFLD" id="SFLDG01082">
    <property type="entry name" value="B12-binding_domain_containing"/>
    <property type="match status" value="1"/>
</dbReference>
<protein>
    <submittedName>
        <fullName evidence="8">Biotin synthase and related enzymes</fullName>
    </submittedName>
</protein>
<comment type="cofactor">
    <cofactor evidence="5">
        <name>[4Fe-4S] cluster</name>
        <dbReference type="ChEBI" id="CHEBI:49883"/>
    </cofactor>
    <text evidence="5">Binds 1 [4Fe-4S] cluster. The cluster is coordinated with 3 cysteines and an exchangeable S-adenosyl-L-methionine.</text>
</comment>
<dbReference type="PANTHER" id="PTHR43726:SF1">
    <property type="entry name" value="BIOTIN SYNTHASE"/>
    <property type="match status" value="1"/>
</dbReference>
<evidence type="ECO:0000313" key="8">
    <source>
        <dbReference type="EMBL" id="BAF58430.1"/>
    </source>
</evidence>
<dbReference type="STRING" id="370438.PTH_0249"/>
<keyword evidence="2" id="KW-0479">Metal-binding</keyword>
<dbReference type="GO" id="GO:0051539">
    <property type="term" value="F:4 iron, 4 sulfur cluster binding"/>
    <property type="evidence" value="ECO:0007669"/>
    <property type="project" value="UniProtKB-KW"/>
</dbReference>
<dbReference type="Pfam" id="PF04055">
    <property type="entry name" value="Radical_SAM"/>
    <property type="match status" value="1"/>
</dbReference>
<dbReference type="SFLD" id="SFLDG01280">
    <property type="entry name" value="HydE/PylB-like"/>
    <property type="match status" value="1"/>
</dbReference>
<evidence type="ECO:0000256" key="3">
    <source>
        <dbReference type="ARBA" id="ARBA00023004"/>
    </source>
</evidence>
<accession>A5D5P0</accession>
<evidence type="ECO:0000256" key="6">
    <source>
        <dbReference type="PIRSR" id="PIRSR004762-2"/>
    </source>
</evidence>
<dbReference type="GO" id="GO:0016740">
    <property type="term" value="F:transferase activity"/>
    <property type="evidence" value="ECO:0007669"/>
    <property type="project" value="TreeGrafter"/>
</dbReference>
<dbReference type="InterPro" id="IPR013785">
    <property type="entry name" value="Aldolase_TIM"/>
</dbReference>
<keyword evidence="5" id="KW-0004">4Fe-4S</keyword>
<feature type="domain" description="Radical SAM core" evidence="7">
    <location>
        <begin position="49"/>
        <end position="269"/>
    </location>
</feature>
<dbReference type="SFLD" id="SFLDS00029">
    <property type="entry name" value="Radical_SAM"/>
    <property type="match status" value="1"/>
</dbReference>
<organism evidence="8 9">
    <name type="scientific">Pelotomaculum thermopropionicum (strain DSM 13744 / JCM 10971 / SI)</name>
    <dbReference type="NCBI Taxonomy" id="370438"/>
    <lineage>
        <taxon>Bacteria</taxon>
        <taxon>Bacillati</taxon>
        <taxon>Bacillota</taxon>
        <taxon>Clostridia</taxon>
        <taxon>Eubacteriales</taxon>
        <taxon>Desulfotomaculaceae</taxon>
        <taxon>Pelotomaculum</taxon>
    </lineage>
</organism>
<dbReference type="InterPro" id="IPR034422">
    <property type="entry name" value="HydE/PylB-like"/>
</dbReference>
<dbReference type="PIRSF" id="PIRSF004762">
    <property type="entry name" value="CHP00423"/>
    <property type="match status" value="1"/>
</dbReference>
<evidence type="ECO:0000259" key="7">
    <source>
        <dbReference type="PROSITE" id="PS51918"/>
    </source>
</evidence>
<dbReference type="InterPro" id="IPR058240">
    <property type="entry name" value="rSAM_sf"/>
</dbReference>
<dbReference type="SUPFAM" id="SSF102114">
    <property type="entry name" value="Radical SAM enzymes"/>
    <property type="match status" value="1"/>
</dbReference>
<keyword evidence="9" id="KW-1185">Reference proteome</keyword>
<dbReference type="InterPro" id="IPR007197">
    <property type="entry name" value="rSAM"/>
</dbReference>
<dbReference type="NCBIfam" id="TIGR03956">
    <property type="entry name" value="rSAM_HydE"/>
    <property type="match status" value="1"/>
</dbReference>
<keyword evidence="1 5" id="KW-0949">S-adenosyl-L-methionine</keyword>
<feature type="binding site" evidence="5">
    <location>
        <position position="63"/>
    </location>
    <ligand>
        <name>[4Fe-4S] cluster</name>
        <dbReference type="ChEBI" id="CHEBI:49883"/>
        <note>4Fe-4S-S-AdoMet</note>
    </ligand>
</feature>
<dbReference type="SFLD" id="SFLDG01060">
    <property type="entry name" value="BATS_domain_containing"/>
    <property type="match status" value="1"/>
</dbReference>
<gene>
    <name evidence="8" type="primary">BioB</name>
    <name evidence="8" type="ordered locus">PTH_0249</name>
</gene>
<keyword evidence="3 5" id="KW-0408">Iron</keyword>
<feature type="binding site" evidence="6">
    <location>
        <position position="162"/>
    </location>
    <ligand>
        <name>S-adenosyl-L-methionine</name>
        <dbReference type="ChEBI" id="CHEBI:59789"/>
    </ligand>
</feature>
<evidence type="ECO:0000256" key="1">
    <source>
        <dbReference type="ARBA" id="ARBA00022691"/>
    </source>
</evidence>
<dbReference type="KEGG" id="pth:PTH_0249"/>
<dbReference type="EMBL" id="AP009389">
    <property type="protein sequence ID" value="BAF58430.1"/>
    <property type="molecule type" value="Genomic_DNA"/>
</dbReference>
<evidence type="ECO:0000256" key="4">
    <source>
        <dbReference type="ARBA" id="ARBA00023014"/>
    </source>
</evidence>
<evidence type="ECO:0000256" key="2">
    <source>
        <dbReference type="ARBA" id="ARBA00022723"/>
    </source>
</evidence>
<dbReference type="PROSITE" id="PS51918">
    <property type="entry name" value="RADICAL_SAM"/>
    <property type="match status" value="1"/>
</dbReference>
<name>A5D5P0_PELTS</name>
<dbReference type="SMART" id="SM00729">
    <property type="entry name" value="Elp3"/>
    <property type="match status" value="1"/>
</dbReference>
<sequence>MLQKIFNKIDCEQGLNKEDLVTLLKLENQEDLDVLFSKADKIRQKYVGDEVHLRGLIEFSNYCRKNCYYCGIRRGNKKLKRYRMSIEEIVDCAVQAERLGYRTVVLQSGEDMYYTADKLIDLIRRIKERCDVAITLSIGERPREEYERLYEAGADRFLIRFETSNPELYRKLHPDSDYYERMRILSWLREIGYQVGSGIMIGLPGQTVEDLADDILKFEELELDMVGVGPYICHDGTPLAGNPNGTVEMTFKVIALTRIVTRYANIPATTALATLRQEDGREKALQLGANVVMPNVTPVKYRAMYELYPAKVCIGEGAEQCRECIYGRIFSIGRPISKGYGHSFYPTKKVCS</sequence>
<dbReference type="CDD" id="cd01335">
    <property type="entry name" value="Radical_SAM"/>
    <property type="match status" value="1"/>
</dbReference>
<dbReference type="InterPro" id="IPR006638">
    <property type="entry name" value="Elp3/MiaA/NifB-like_rSAM"/>
</dbReference>
<feature type="binding site" evidence="5">
    <location>
        <position position="67"/>
    </location>
    <ligand>
        <name>[4Fe-4S] cluster</name>
        <dbReference type="ChEBI" id="CHEBI:49883"/>
        <note>4Fe-4S-S-AdoMet</note>
    </ligand>
</feature>
<reference evidence="9" key="1">
    <citation type="journal article" date="2008" name="Genome Res.">
        <title>The genome of Pelotomaculum thermopropionicum reveals niche-associated evolution in anaerobic microbiota.</title>
        <authorList>
            <person name="Kosaka T."/>
            <person name="Kato S."/>
            <person name="Shimoyama T."/>
            <person name="Ishii S."/>
            <person name="Abe T."/>
            <person name="Watanabe K."/>
        </authorList>
    </citation>
    <scope>NUCLEOTIDE SEQUENCE [LARGE SCALE GENOMIC DNA]</scope>
    <source>
        <strain evidence="9">DSM 13744 / JCM 10971 / SI</strain>
    </source>
</reference>
<dbReference type="GO" id="GO:0046872">
    <property type="term" value="F:metal ion binding"/>
    <property type="evidence" value="ECO:0007669"/>
    <property type="project" value="UniProtKB-KW"/>
</dbReference>
<dbReference type="PANTHER" id="PTHR43726">
    <property type="entry name" value="3-METHYLORNITHINE SYNTHASE"/>
    <property type="match status" value="1"/>
</dbReference>
<dbReference type="AlphaFoldDB" id="A5D5P0"/>
<dbReference type="Proteomes" id="UP000006556">
    <property type="component" value="Chromosome"/>
</dbReference>
<dbReference type="HOGENOM" id="CLU_033172_0_1_9"/>
<dbReference type="Gene3D" id="3.20.20.70">
    <property type="entry name" value="Aldolase class I"/>
    <property type="match status" value="1"/>
</dbReference>
<dbReference type="SFLD" id="SFLDF00348">
    <property type="entry name" value="FeFe_hydrogenase_maturase_(Hyd"/>
    <property type="match status" value="1"/>
</dbReference>
<evidence type="ECO:0000256" key="5">
    <source>
        <dbReference type="PIRSR" id="PIRSR004762-1"/>
    </source>
</evidence>
<feature type="binding site" evidence="6">
    <location>
        <position position="137"/>
    </location>
    <ligand>
        <name>(3R)-3-methyl-D-ornithine</name>
        <dbReference type="ChEBI" id="CHEBI:64642"/>
    </ligand>
</feature>
<dbReference type="eggNOG" id="COG0502">
    <property type="taxonomic scope" value="Bacteria"/>
</dbReference>